<keyword evidence="2" id="KW-1185">Reference proteome</keyword>
<reference evidence="1 2" key="1">
    <citation type="submission" date="2020-04" db="EMBL/GenBank/DDBJ databases">
        <authorList>
            <person name="Basu S."/>
            <person name="Maruthanayagam V."/>
            <person name="Chakraborty S."/>
            <person name="Pramanik A."/>
            <person name="Mukherjee J."/>
            <person name="Brink B."/>
        </authorList>
    </citation>
    <scope>NUCLEOTIDE SEQUENCE [LARGE SCALE GENOMIC DNA]</scope>
    <source>
        <strain evidence="1 2">AP17</strain>
    </source>
</reference>
<dbReference type="EMBL" id="CP051167">
    <property type="protein sequence ID" value="QIZ71596.1"/>
    <property type="molecule type" value="Genomic_DNA"/>
</dbReference>
<dbReference type="KEGG" id="oxy:HCG48_14210"/>
<gene>
    <name evidence="1" type="ORF">HCG48_14210</name>
</gene>
<sequence>MQIVQILQIFCNFLTSLSPATIRGDRSQAFASIAYIYIRARSPILSSELTANSTRFDRGFIRAHKPS</sequence>
<name>A0A6H1TZH4_9CYAN</name>
<protein>
    <submittedName>
        <fullName evidence="1">Uncharacterized protein</fullName>
    </submittedName>
</protein>
<dbReference type="Proteomes" id="UP000500857">
    <property type="component" value="Chromosome"/>
</dbReference>
<evidence type="ECO:0000313" key="1">
    <source>
        <dbReference type="EMBL" id="QIZ71596.1"/>
    </source>
</evidence>
<organism evidence="1 2">
    <name type="scientific">Oxynema aestuarii AP17</name>
    <dbReference type="NCBI Taxonomy" id="2064643"/>
    <lineage>
        <taxon>Bacteria</taxon>
        <taxon>Bacillati</taxon>
        <taxon>Cyanobacteriota</taxon>
        <taxon>Cyanophyceae</taxon>
        <taxon>Oscillatoriophycideae</taxon>
        <taxon>Oscillatoriales</taxon>
        <taxon>Oscillatoriaceae</taxon>
        <taxon>Oxynema</taxon>
        <taxon>Oxynema aestuarii</taxon>
    </lineage>
</organism>
<accession>A0A6H1TZH4</accession>
<dbReference type="RefSeq" id="WP_168569748.1">
    <property type="nucleotide sequence ID" value="NZ_CP051167.1"/>
</dbReference>
<dbReference type="AlphaFoldDB" id="A0A6H1TZH4"/>
<proteinExistence type="predicted"/>
<evidence type="ECO:0000313" key="2">
    <source>
        <dbReference type="Proteomes" id="UP000500857"/>
    </source>
</evidence>